<name>A0A364P1S5_9PROT</name>
<dbReference type="EMBL" id="PGTO01000002">
    <property type="protein sequence ID" value="RAU23298.1"/>
    <property type="molecule type" value="Genomic_DNA"/>
</dbReference>
<evidence type="ECO:0000313" key="2">
    <source>
        <dbReference type="Proteomes" id="UP000251075"/>
    </source>
</evidence>
<proteinExistence type="predicted"/>
<dbReference type="RefSeq" id="WP_112142495.1">
    <property type="nucleotide sequence ID" value="NZ_PGTO01000002.1"/>
</dbReference>
<accession>A0A364P1S5</accession>
<dbReference type="Proteomes" id="UP000251075">
    <property type="component" value="Unassembled WGS sequence"/>
</dbReference>
<protein>
    <submittedName>
        <fullName evidence="1">Uncharacterized protein</fullName>
    </submittedName>
</protein>
<gene>
    <name evidence="1" type="ORF">CU669_03905</name>
</gene>
<sequence>MSKHRTACSDSQKKCYAAATIVSDVLERLLRETARDGMVRVEEAVKILKLVGRGTYELDVAFEHQEKACRQDMQPGRDKASARNNPFRRLMVRPFETLLSGEPAPYPRPLLGNYFDVLEAAYGEKYGEYDRHSKALLQSLLVAHGHNLNWDTFYAEPRVGQIMAHALRRLLRFLETPNGQRAWLTSMSRPAPTGLRPSAQQTDSIREVLEHTLRGLDMPAATLRTAATA</sequence>
<keyword evidence="2" id="KW-1185">Reference proteome</keyword>
<reference evidence="1 2" key="1">
    <citation type="submission" date="2017-11" db="EMBL/GenBank/DDBJ databases">
        <title>Draft genome sequence of magnetotactic bacterium Magnetospirillum kuznetsovii LBB-42.</title>
        <authorList>
            <person name="Grouzdev D.S."/>
            <person name="Rysina M.S."/>
            <person name="Baslerov R.V."/>
            <person name="Koziaeva V."/>
        </authorList>
    </citation>
    <scope>NUCLEOTIDE SEQUENCE [LARGE SCALE GENOMIC DNA]</scope>
    <source>
        <strain evidence="1 2">LBB-42</strain>
    </source>
</reference>
<organism evidence="1 2">
    <name type="scientific">Paramagnetospirillum kuznetsovii</name>
    <dbReference type="NCBI Taxonomy" id="2053833"/>
    <lineage>
        <taxon>Bacteria</taxon>
        <taxon>Pseudomonadati</taxon>
        <taxon>Pseudomonadota</taxon>
        <taxon>Alphaproteobacteria</taxon>
        <taxon>Rhodospirillales</taxon>
        <taxon>Magnetospirillaceae</taxon>
        <taxon>Paramagnetospirillum</taxon>
    </lineage>
</organism>
<dbReference type="AlphaFoldDB" id="A0A364P1S5"/>
<comment type="caution">
    <text evidence="1">The sequence shown here is derived from an EMBL/GenBank/DDBJ whole genome shotgun (WGS) entry which is preliminary data.</text>
</comment>
<dbReference type="OrthoDB" id="7334403at2"/>
<evidence type="ECO:0000313" key="1">
    <source>
        <dbReference type="EMBL" id="RAU23298.1"/>
    </source>
</evidence>